<protein>
    <recommendedName>
        <fullName evidence="1">BTB domain-containing protein</fullName>
    </recommendedName>
</protein>
<evidence type="ECO:0000313" key="3">
    <source>
        <dbReference type="Proteomes" id="UP001432027"/>
    </source>
</evidence>
<gene>
    <name evidence="2" type="ORF">PENTCL1PPCAC_13145</name>
</gene>
<reference evidence="2" key="1">
    <citation type="submission" date="2023-10" db="EMBL/GenBank/DDBJ databases">
        <title>Genome assembly of Pristionchus species.</title>
        <authorList>
            <person name="Yoshida K."/>
            <person name="Sommer R.J."/>
        </authorList>
    </citation>
    <scope>NUCLEOTIDE SEQUENCE</scope>
    <source>
        <strain evidence="2">RS0144</strain>
    </source>
</reference>
<proteinExistence type="predicted"/>
<comment type="caution">
    <text evidence="2">The sequence shown here is derived from an EMBL/GenBank/DDBJ whole genome shotgun (WGS) entry which is preliminary data.</text>
</comment>
<keyword evidence="3" id="KW-1185">Reference proteome</keyword>
<sequence length="126" mass="14807">QEEIEIKDTNPEYFNELLKMMYRGSTEPTTVDNSIRYLVMADKFDLQIVKDRMENFLLLTDAISIHRKVLLAVEHRLETLKEEVLLQYKRKENLLALKRSPEFAKFLESVKDRLFGNACALLARSN</sequence>
<dbReference type="InterPro" id="IPR011333">
    <property type="entry name" value="SKP1/BTB/POZ_sf"/>
</dbReference>
<dbReference type="InterPro" id="IPR000210">
    <property type="entry name" value="BTB/POZ_dom"/>
</dbReference>
<accession>A0AAV5T776</accession>
<dbReference type="PANTHER" id="PTHR22744:SF14">
    <property type="entry name" value="BTB DOMAIN-CONTAINING PROTEIN-RELATED"/>
    <property type="match status" value="1"/>
</dbReference>
<dbReference type="AlphaFoldDB" id="A0AAV5T776"/>
<dbReference type="Proteomes" id="UP001432027">
    <property type="component" value="Unassembled WGS sequence"/>
</dbReference>
<dbReference type="Pfam" id="PF00651">
    <property type="entry name" value="BTB"/>
    <property type="match status" value="1"/>
</dbReference>
<evidence type="ECO:0000313" key="2">
    <source>
        <dbReference type="EMBL" id="GMS90970.1"/>
    </source>
</evidence>
<dbReference type="SUPFAM" id="SSF54695">
    <property type="entry name" value="POZ domain"/>
    <property type="match status" value="1"/>
</dbReference>
<organism evidence="2 3">
    <name type="scientific">Pristionchus entomophagus</name>
    <dbReference type="NCBI Taxonomy" id="358040"/>
    <lineage>
        <taxon>Eukaryota</taxon>
        <taxon>Metazoa</taxon>
        <taxon>Ecdysozoa</taxon>
        <taxon>Nematoda</taxon>
        <taxon>Chromadorea</taxon>
        <taxon>Rhabditida</taxon>
        <taxon>Rhabditina</taxon>
        <taxon>Diplogasteromorpha</taxon>
        <taxon>Diplogasteroidea</taxon>
        <taxon>Neodiplogasteridae</taxon>
        <taxon>Pristionchus</taxon>
    </lineage>
</organism>
<dbReference type="PANTHER" id="PTHR22744">
    <property type="entry name" value="HELIX LOOP HELIX PROTEIN 21-RELATED"/>
    <property type="match status" value="1"/>
</dbReference>
<evidence type="ECO:0000259" key="1">
    <source>
        <dbReference type="Pfam" id="PF00651"/>
    </source>
</evidence>
<dbReference type="Gene3D" id="3.30.710.10">
    <property type="entry name" value="Potassium Channel Kv1.1, Chain A"/>
    <property type="match status" value="1"/>
</dbReference>
<name>A0AAV5T776_9BILA</name>
<dbReference type="EMBL" id="BTSX01000003">
    <property type="protein sequence ID" value="GMS90970.1"/>
    <property type="molecule type" value="Genomic_DNA"/>
</dbReference>
<feature type="domain" description="BTB" evidence="1">
    <location>
        <begin position="2"/>
        <end position="57"/>
    </location>
</feature>
<feature type="non-terminal residue" evidence="2">
    <location>
        <position position="1"/>
    </location>
</feature>